<keyword evidence="2" id="KW-1185">Reference proteome</keyword>
<sequence>MQMISRIADNALLDLELSLDSDIPLEFPRLQAVLDKASLQSVIEALRRSRMFSKISSTSACPLRVLAGWDKHAEHVYSSENLERNHQVPLEPTTSRWTPKMEKIDIGMFTQDEIKDFILSRSLLC</sequence>
<proteinExistence type="predicted"/>
<dbReference type="EnsemblMetazoa" id="OVOC8425.1">
    <property type="protein sequence ID" value="OVOC8425.1"/>
    <property type="gene ID" value="WBGene00245234"/>
</dbReference>
<accession>A0A8R1XZR4</accession>
<dbReference type="AlphaFoldDB" id="A0A8R1XZR4"/>
<reference evidence="1" key="2">
    <citation type="submission" date="2022-06" db="UniProtKB">
        <authorList>
            <consortium name="EnsemblMetazoa"/>
        </authorList>
    </citation>
    <scope>IDENTIFICATION</scope>
</reference>
<reference evidence="2" key="1">
    <citation type="submission" date="2013-10" db="EMBL/GenBank/DDBJ databases">
        <title>Genome sequencing of Onchocerca volvulus.</title>
        <authorList>
            <person name="Cotton J."/>
            <person name="Tsai J."/>
            <person name="Stanley E."/>
            <person name="Tracey A."/>
            <person name="Holroyd N."/>
            <person name="Lustigman S."/>
            <person name="Berriman M."/>
        </authorList>
    </citation>
    <scope>NUCLEOTIDE SEQUENCE</scope>
</reference>
<protein>
    <submittedName>
        <fullName evidence="1">Uncharacterized protein</fullName>
    </submittedName>
</protein>
<dbReference type="EMBL" id="CMVM020000248">
    <property type="status" value="NOT_ANNOTATED_CDS"/>
    <property type="molecule type" value="Genomic_DNA"/>
</dbReference>
<dbReference type="Proteomes" id="UP000024404">
    <property type="component" value="Unassembled WGS sequence"/>
</dbReference>
<evidence type="ECO:0000313" key="1">
    <source>
        <dbReference type="EnsemblMetazoa" id="OVOC8425.1"/>
    </source>
</evidence>
<name>A0A8R1XZR4_ONCVO</name>
<organism evidence="1 2">
    <name type="scientific">Onchocerca volvulus</name>
    <dbReference type="NCBI Taxonomy" id="6282"/>
    <lineage>
        <taxon>Eukaryota</taxon>
        <taxon>Metazoa</taxon>
        <taxon>Ecdysozoa</taxon>
        <taxon>Nematoda</taxon>
        <taxon>Chromadorea</taxon>
        <taxon>Rhabditida</taxon>
        <taxon>Spirurina</taxon>
        <taxon>Spiruromorpha</taxon>
        <taxon>Filarioidea</taxon>
        <taxon>Onchocercidae</taxon>
        <taxon>Onchocerca</taxon>
    </lineage>
</organism>
<evidence type="ECO:0000313" key="2">
    <source>
        <dbReference type="Proteomes" id="UP000024404"/>
    </source>
</evidence>